<gene>
    <name evidence="2" type="ORF">C7S18_23690</name>
</gene>
<reference evidence="2 3" key="1">
    <citation type="submission" date="2018-03" db="EMBL/GenBank/DDBJ databases">
        <title>Ahniella affigens gen. nov., sp. nov., a gammaproteobacterium isolated from sandy soil near a stream.</title>
        <authorList>
            <person name="Ko Y."/>
            <person name="Kim J.-H."/>
        </authorList>
    </citation>
    <scope>NUCLEOTIDE SEQUENCE [LARGE SCALE GENOMIC DNA]</scope>
    <source>
        <strain evidence="2 3">D13</strain>
        <plasmid evidence="3">Plasmid unnamed</plasmid>
    </source>
</reference>
<evidence type="ECO:0008006" key="4">
    <source>
        <dbReference type="Google" id="ProtNLM"/>
    </source>
</evidence>
<reference evidence="2 3" key="2">
    <citation type="submission" date="2018-03" db="EMBL/GenBank/DDBJ databases">
        <authorList>
            <person name="Keele B.F."/>
        </authorList>
    </citation>
    <scope>NUCLEOTIDE SEQUENCE [LARGE SCALE GENOMIC DNA]</scope>
    <source>
        <strain evidence="2 3">D13</strain>
        <plasmid evidence="3">Plasmid unnamed</plasmid>
    </source>
</reference>
<dbReference type="KEGG" id="xba:C7S18_23690"/>
<dbReference type="InterPro" id="IPR010927">
    <property type="entry name" value="T4SS_TraH"/>
</dbReference>
<dbReference type="EMBL" id="CP027861">
    <property type="protein sequence ID" value="AVQ00303.1"/>
    <property type="molecule type" value="Genomic_DNA"/>
</dbReference>
<dbReference type="AlphaFoldDB" id="A0A2P1PZN0"/>
<accession>A0A2P1PZN0</accession>
<keyword evidence="1" id="KW-0732">Signal</keyword>
<dbReference type="OrthoDB" id="9797479at2"/>
<keyword evidence="3" id="KW-1185">Reference proteome</keyword>
<protein>
    <recommendedName>
        <fullName evidence="4">Conjugal transfer protein TraH</fullName>
    </recommendedName>
</protein>
<name>A0A2P1PZN0_9GAMM</name>
<keyword evidence="2" id="KW-0614">Plasmid</keyword>
<evidence type="ECO:0000256" key="1">
    <source>
        <dbReference type="SAM" id="SignalP"/>
    </source>
</evidence>
<evidence type="ECO:0000313" key="2">
    <source>
        <dbReference type="EMBL" id="AVQ00303.1"/>
    </source>
</evidence>
<feature type="chain" id="PRO_5015128448" description="Conjugal transfer protein TraH" evidence="1">
    <location>
        <begin position="20"/>
        <end position="479"/>
    </location>
</feature>
<dbReference type="RefSeq" id="WP_106894221.1">
    <property type="nucleotide sequence ID" value="NZ_CP027861.1"/>
</dbReference>
<dbReference type="Pfam" id="PF06122">
    <property type="entry name" value="TraH"/>
    <property type="match status" value="1"/>
</dbReference>
<sequence length="479" mass="51347">MIRTILITVLWAVAQMASAQGMDTQLETTFQSMSNTTNPQFINEGRPTVTMGSFSYRTPVTRPQILSFDPPRFSGGCGGIDLYGGSFSFISKEELQGLMRQIAANAKSYAFNLALGAVCNKCLQEMQALQDKVQKINQMMKSSCDIGQALVNSAADPAIAQMTGRFREGAQAARQGGSVSDLWESMNQGWGKESTEAALAREQPDEFARIQPGNVIWRLLKERGVSSWFEQSDDQLAIDIQSFLGTVIVCAPSDASACMVGEVPPEDRPSEVTVRKIAATLDLDALVFGSSSRGGGVAEITCGNTETCLDARVEPTTRPRQGLKTKILRALVGDPDTGDVGYIKRYRSASASLSPVDQALRSNAPGQMGALDRAIDQGTAHAAMAGADVIAELIALELVDRFLSDVLQTVRQGGAQVGSAEATQIGELLEEADRKRRADGELIARRQHQRILVLQGLGAMQQLGETPDMRAGSVAPAGN</sequence>
<feature type="signal peptide" evidence="1">
    <location>
        <begin position="1"/>
        <end position="19"/>
    </location>
</feature>
<evidence type="ECO:0000313" key="3">
    <source>
        <dbReference type="Proteomes" id="UP000241074"/>
    </source>
</evidence>
<organism evidence="2 3">
    <name type="scientific">Ahniella affigens</name>
    <dbReference type="NCBI Taxonomy" id="2021234"/>
    <lineage>
        <taxon>Bacteria</taxon>
        <taxon>Pseudomonadati</taxon>
        <taxon>Pseudomonadota</taxon>
        <taxon>Gammaproteobacteria</taxon>
        <taxon>Lysobacterales</taxon>
        <taxon>Rhodanobacteraceae</taxon>
        <taxon>Ahniella</taxon>
    </lineage>
</organism>
<proteinExistence type="predicted"/>
<dbReference type="Proteomes" id="UP000241074">
    <property type="component" value="Plasmid unnamed"/>
</dbReference>
<geneLocation type="plasmid" evidence="2">
    <name>unnamed</name>
</geneLocation>